<dbReference type="InterPro" id="IPR029063">
    <property type="entry name" value="SAM-dependent_MTases_sf"/>
</dbReference>
<dbReference type="PANTHER" id="PTHR43317:SF1">
    <property type="entry name" value="THERMOSPERMINE SYNTHASE ACAULIS5"/>
    <property type="match status" value="1"/>
</dbReference>
<feature type="domain" description="Methyltransferase" evidence="2">
    <location>
        <begin position="57"/>
        <end position="169"/>
    </location>
</feature>
<comment type="caution">
    <text evidence="3">The sequence shown here is derived from an EMBL/GenBank/DDBJ whole genome shotgun (WGS) entry which is preliminary data.</text>
</comment>
<dbReference type="AlphaFoldDB" id="A0A1F6AZW4"/>
<accession>A0A1F6AZW4</accession>
<dbReference type="Proteomes" id="UP000176409">
    <property type="component" value="Unassembled WGS sequence"/>
</dbReference>
<dbReference type="SUPFAM" id="SSF53335">
    <property type="entry name" value="S-adenosyl-L-methionine-dependent methyltransferases"/>
    <property type="match status" value="1"/>
</dbReference>
<evidence type="ECO:0000256" key="1">
    <source>
        <dbReference type="ARBA" id="ARBA00023115"/>
    </source>
</evidence>
<evidence type="ECO:0000313" key="4">
    <source>
        <dbReference type="Proteomes" id="UP000176409"/>
    </source>
</evidence>
<dbReference type="CDD" id="cd02440">
    <property type="entry name" value="AdoMet_MTases"/>
    <property type="match status" value="1"/>
</dbReference>
<dbReference type="GO" id="GO:0006596">
    <property type="term" value="P:polyamine biosynthetic process"/>
    <property type="evidence" value="ECO:0007669"/>
    <property type="project" value="UniProtKB-KW"/>
</dbReference>
<protein>
    <recommendedName>
        <fullName evidence="2">Methyltransferase domain-containing protein</fullName>
    </recommendedName>
</protein>
<dbReference type="PANTHER" id="PTHR43317">
    <property type="entry name" value="THERMOSPERMINE SYNTHASE ACAULIS5"/>
    <property type="match status" value="1"/>
</dbReference>
<dbReference type="Gene3D" id="3.40.50.150">
    <property type="entry name" value="Vaccinia Virus protein VP39"/>
    <property type="match status" value="1"/>
</dbReference>
<dbReference type="EMBL" id="MFJZ01000032">
    <property type="protein sequence ID" value="OGG30032.1"/>
    <property type="molecule type" value="Genomic_DNA"/>
</dbReference>
<name>A0A1F6AZW4_9BACT</name>
<dbReference type="Pfam" id="PF13847">
    <property type="entry name" value="Methyltransf_31"/>
    <property type="match status" value="1"/>
</dbReference>
<sequence length="216" mass="24478">MVLSTTTEFNHDIRVIEESGEAKLLVDGSRQSGAYIRRLWEGAFTKFHIDRTVAVGKILVLGTAGGSVIHILRNLFADSPITAVDIDPVMITIGYEHFGLKELSDLTVVQKEAREFIGETLSKKVHYDMIVVDLFSGRDIPSFVYSVKFLRQLAGVLSERGILVINYLRERQYGEKSDVLFAALQTLFLSVSDHKAYRNRFFYARNRFGVIKYAHV</sequence>
<dbReference type="STRING" id="1798396.A2973_05305"/>
<gene>
    <name evidence="3" type="ORF">A2973_05305</name>
</gene>
<reference evidence="3 4" key="1">
    <citation type="journal article" date="2016" name="Nat. Commun.">
        <title>Thousands of microbial genomes shed light on interconnected biogeochemical processes in an aquifer system.</title>
        <authorList>
            <person name="Anantharaman K."/>
            <person name="Brown C.T."/>
            <person name="Hug L.A."/>
            <person name="Sharon I."/>
            <person name="Castelle C.J."/>
            <person name="Probst A.J."/>
            <person name="Thomas B.C."/>
            <person name="Singh A."/>
            <person name="Wilkins M.J."/>
            <person name="Karaoz U."/>
            <person name="Brodie E.L."/>
            <person name="Williams K.H."/>
            <person name="Hubbard S.S."/>
            <person name="Banfield J.F."/>
        </authorList>
    </citation>
    <scope>NUCLEOTIDE SEQUENCE [LARGE SCALE GENOMIC DNA]</scope>
</reference>
<evidence type="ECO:0000313" key="3">
    <source>
        <dbReference type="EMBL" id="OGG30032.1"/>
    </source>
</evidence>
<proteinExistence type="predicted"/>
<evidence type="ECO:0000259" key="2">
    <source>
        <dbReference type="Pfam" id="PF13847"/>
    </source>
</evidence>
<dbReference type="InterPro" id="IPR025714">
    <property type="entry name" value="Methyltranfer_dom"/>
</dbReference>
<organism evidence="3 4">
    <name type="scientific">Candidatus Gottesmanbacteria bacterium RIFCSPLOWO2_01_FULL_49_10</name>
    <dbReference type="NCBI Taxonomy" id="1798396"/>
    <lineage>
        <taxon>Bacteria</taxon>
        <taxon>Candidatus Gottesmaniibacteriota</taxon>
    </lineage>
</organism>
<keyword evidence="1" id="KW-0620">Polyamine biosynthesis</keyword>